<dbReference type="OrthoDB" id="103227at2"/>
<dbReference type="SUPFAM" id="SSF48317">
    <property type="entry name" value="Acid phosphatase/Vanadium-dependent haloperoxidase"/>
    <property type="match status" value="1"/>
</dbReference>
<comment type="caution">
    <text evidence="2">The sequence shown here is derived from an EMBL/GenBank/DDBJ whole genome shotgun (WGS) entry which is preliminary data.</text>
</comment>
<gene>
    <name evidence="2" type="ORF">DLJ46_13595</name>
</gene>
<evidence type="ECO:0000259" key="1">
    <source>
        <dbReference type="Pfam" id="PF01569"/>
    </source>
</evidence>
<dbReference type="PROSITE" id="PS51318">
    <property type="entry name" value="TAT"/>
    <property type="match status" value="1"/>
</dbReference>
<sequence>MAKTIHIGRPRSERPMATNYGVEVYAMSHQPRSAKLISRRIVLAGIGAAAAVAGRAPRAAAATRDRHPEDFDASVPLAWFDLALALTRTTPGFTPPVTARALGYAGVTLYEAVVPGSRQYRSLAGQWPGLRGLPRDERGGNWPVVANAALAGILRSLYDNTSAANLAAIDALEAELSERARGRSSHSEVAASARRGAQVARAVFDWSRGDGGHEGYLRNFPPDYVPPSGRGLWVPTPPAFQPALQPRWGDNRPLVLPDGRSCAPDDPTLYSEQRQSAFFGEAREVYDAVNNRTPEQEAIALFWSDDPGVTASPPGHSISVATQVLRLEDASLMLAAETYAKVGMAVCDAFIACWKTKYIYNLLRPVTYIQRLIDPTWLPLLNTPPFPEYTSGHSVQSAAAFGVLADLFGDSYSFDDHTHDNRGLAPRRFDSFSAAAEEAALSRLYGGIHLRPAIERGLTQGRCLAEAVNGLPVRRLKRHGLRLGTLGTRRDRA</sequence>
<feature type="domain" description="Phosphatidic acid phosphatase type 2/haloperoxidase" evidence="1">
    <location>
        <begin position="347"/>
        <end position="466"/>
    </location>
</feature>
<organism evidence="2 3">
    <name type="scientific">Micromonospora globispora</name>
    <dbReference type="NCBI Taxonomy" id="1450148"/>
    <lineage>
        <taxon>Bacteria</taxon>
        <taxon>Bacillati</taxon>
        <taxon>Actinomycetota</taxon>
        <taxon>Actinomycetes</taxon>
        <taxon>Micromonosporales</taxon>
        <taxon>Micromonosporaceae</taxon>
        <taxon>Micromonospora</taxon>
    </lineage>
</organism>
<evidence type="ECO:0000313" key="2">
    <source>
        <dbReference type="EMBL" id="PWU47830.1"/>
    </source>
</evidence>
<accession>A0A317K5A6</accession>
<dbReference type="InterPro" id="IPR006311">
    <property type="entry name" value="TAT_signal"/>
</dbReference>
<dbReference type="CDD" id="cd03398">
    <property type="entry name" value="PAP2_haloperoxidase"/>
    <property type="match status" value="1"/>
</dbReference>
<reference evidence="3" key="1">
    <citation type="submission" date="2018-05" db="EMBL/GenBank/DDBJ databases">
        <title>Micromonospora globispora sp. nov. and Micromonospora rugosa sp. nov., isolated from marine sediment.</title>
        <authorList>
            <person name="Carro L."/>
            <person name="Aysel V."/>
            <person name="Cetin D."/>
            <person name="Igual J.M."/>
            <person name="Klenk H.-P."/>
            <person name="Trujillo M.E."/>
            <person name="Sahin N."/>
        </authorList>
    </citation>
    <scope>NUCLEOTIDE SEQUENCE [LARGE SCALE GENOMIC DNA]</scope>
    <source>
        <strain evidence="3">S2904</strain>
    </source>
</reference>
<keyword evidence="3" id="KW-1185">Reference proteome</keyword>
<dbReference type="InterPro" id="IPR052559">
    <property type="entry name" value="V-haloperoxidase"/>
</dbReference>
<dbReference type="Proteomes" id="UP000245683">
    <property type="component" value="Unassembled WGS sequence"/>
</dbReference>
<dbReference type="InterPro" id="IPR036938">
    <property type="entry name" value="PAP2/HPO_sf"/>
</dbReference>
<dbReference type="InterPro" id="IPR000326">
    <property type="entry name" value="PAP2/HPO"/>
</dbReference>
<name>A0A317K5A6_9ACTN</name>
<proteinExistence type="predicted"/>
<evidence type="ECO:0000313" key="3">
    <source>
        <dbReference type="Proteomes" id="UP000245683"/>
    </source>
</evidence>
<dbReference type="Pfam" id="PF01569">
    <property type="entry name" value="PAP2"/>
    <property type="match status" value="1"/>
</dbReference>
<dbReference type="Gene3D" id="1.10.606.20">
    <property type="match status" value="1"/>
</dbReference>
<protein>
    <recommendedName>
        <fullName evidence="1">Phosphatidic acid phosphatase type 2/haloperoxidase domain-containing protein</fullName>
    </recommendedName>
</protein>
<dbReference type="AlphaFoldDB" id="A0A317K5A6"/>
<dbReference type="PANTHER" id="PTHR34599">
    <property type="entry name" value="PEROXIDASE-RELATED"/>
    <property type="match status" value="1"/>
</dbReference>
<dbReference type="EMBL" id="QGSV01000175">
    <property type="protein sequence ID" value="PWU47830.1"/>
    <property type="molecule type" value="Genomic_DNA"/>
</dbReference>
<dbReference type="PANTHER" id="PTHR34599:SF2">
    <property type="entry name" value="TRAF-TYPE DOMAIN-CONTAINING PROTEIN"/>
    <property type="match status" value="1"/>
</dbReference>